<comment type="caution">
    <text evidence="11">The sequence shown here is derived from an EMBL/GenBank/DDBJ whole genome shotgun (WGS) entry which is preliminary data.</text>
</comment>
<evidence type="ECO:0000256" key="4">
    <source>
        <dbReference type="ARBA" id="ARBA00022723"/>
    </source>
</evidence>
<dbReference type="SUPFAM" id="SSF48264">
    <property type="entry name" value="Cytochrome P450"/>
    <property type="match status" value="1"/>
</dbReference>
<evidence type="ECO:0000256" key="9">
    <source>
        <dbReference type="RuleBase" id="RU000461"/>
    </source>
</evidence>
<dbReference type="InterPro" id="IPR001128">
    <property type="entry name" value="Cyt_P450"/>
</dbReference>
<feature type="binding site" description="axial binding residue" evidence="8">
    <location>
        <position position="405"/>
    </location>
    <ligand>
        <name>heme</name>
        <dbReference type="ChEBI" id="CHEBI:30413"/>
    </ligand>
    <ligandPart>
        <name>Fe</name>
        <dbReference type="ChEBI" id="CHEBI:18248"/>
    </ligandPart>
</feature>
<dbReference type="GO" id="GO:0020037">
    <property type="term" value="F:heme binding"/>
    <property type="evidence" value="ECO:0007669"/>
    <property type="project" value="InterPro"/>
</dbReference>
<evidence type="ECO:0000313" key="12">
    <source>
        <dbReference type="Proteomes" id="UP000317257"/>
    </source>
</evidence>
<evidence type="ECO:0000256" key="8">
    <source>
        <dbReference type="PIRSR" id="PIRSR602401-1"/>
    </source>
</evidence>
<comment type="similarity">
    <text evidence="2 9">Belongs to the cytochrome P450 family.</text>
</comment>
<evidence type="ECO:0000256" key="7">
    <source>
        <dbReference type="ARBA" id="ARBA00023033"/>
    </source>
</evidence>
<keyword evidence="3 8" id="KW-0349">Heme</keyword>
<accession>A0A5C6G1V5</accession>
<protein>
    <recommendedName>
        <fullName evidence="13">Cytochrome P450</fullName>
    </recommendedName>
</protein>
<keyword evidence="10" id="KW-0472">Membrane</keyword>
<dbReference type="Gene3D" id="1.10.630.10">
    <property type="entry name" value="Cytochrome P450"/>
    <property type="match status" value="1"/>
</dbReference>
<name>A0A5C6G1V5_METRR</name>
<dbReference type="InterPro" id="IPR017972">
    <property type="entry name" value="Cyt_P450_CS"/>
</dbReference>
<evidence type="ECO:0000256" key="6">
    <source>
        <dbReference type="ARBA" id="ARBA00023004"/>
    </source>
</evidence>
<sequence length="498" mass="56618">MTDPFVAGVVLVFTIITFCLYSIVVRERDIKRLPPGPKGVPVLGNIRDFPPKGVPEFQHWLLHKDLYGPMSSVRVLGQTIILIHARDAAHEVLTKSSSKTSDRPASEFATNLCGYDRLFVLRGDDKRFRRCRKLVHQHLGTKTTAAKFDHDQNLATHQLLLRLLTDPDGLFNHVGQHSSGTVLRITYDYTISETKKDPLKTAKQFRKVAEQMANVPYRFVQQHMASGTYKESFVSGLIKQLREETTQCETLTARDEDEIKSTAAVMYLAGAETIVTAIRVFILCMILYPEVQREAQEEIDRVLGPNRLPSASDLESLPYIDALVKESYRWSPAVPLGLAHCTSEELWYDGYTIPKGAIIMPAVWYFLHDPHVYDTPDRFDPSRFLEPRNQRDPRSDVFGYGRRQCPGRFLAHTFLFLTFARILASFDIRKAVDEQGRDMDVKLELGSGIGCFPTEHPYAITPRSEAHANMIRRVAAGRLNKAADTDYLHVEAIMHEWE</sequence>
<reference evidence="12" key="1">
    <citation type="submission" date="2018-12" db="EMBL/GenBank/DDBJ databases">
        <title>The complete genome of Metarhizium rileyi, a key fungal pathogen of Lepidoptera.</title>
        <authorList>
            <person name="Binneck E."/>
            <person name="Lastra C.C.L."/>
            <person name="Sosa-Gomez D.R."/>
        </authorList>
    </citation>
    <scope>NUCLEOTIDE SEQUENCE [LARGE SCALE GENOMIC DNA]</scope>
    <source>
        <strain evidence="12">Cep018-CH2</strain>
    </source>
</reference>
<organism evidence="11 12">
    <name type="scientific">Metarhizium rileyi (strain RCEF 4871)</name>
    <name type="common">Nomuraea rileyi</name>
    <dbReference type="NCBI Taxonomy" id="1649241"/>
    <lineage>
        <taxon>Eukaryota</taxon>
        <taxon>Fungi</taxon>
        <taxon>Dikarya</taxon>
        <taxon>Ascomycota</taxon>
        <taxon>Pezizomycotina</taxon>
        <taxon>Sordariomycetes</taxon>
        <taxon>Hypocreomycetidae</taxon>
        <taxon>Hypocreales</taxon>
        <taxon>Clavicipitaceae</taxon>
        <taxon>Metarhizium</taxon>
    </lineage>
</organism>
<dbReference type="EMBL" id="SBHS01000045">
    <property type="protein sequence ID" value="TWU71434.1"/>
    <property type="molecule type" value="Genomic_DNA"/>
</dbReference>
<keyword evidence="6 8" id="KW-0408">Iron</keyword>
<dbReference type="PROSITE" id="PS00086">
    <property type="entry name" value="CYTOCHROME_P450"/>
    <property type="match status" value="1"/>
</dbReference>
<dbReference type="GO" id="GO:0004497">
    <property type="term" value="F:monooxygenase activity"/>
    <property type="evidence" value="ECO:0007669"/>
    <property type="project" value="UniProtKB-KW"/>
</dbReference>
<comment type="cofactor">
    <cofactor evidence="1 8">
        <name>heme</name>
        <dbReference type="ChEBI" id="CHEBI:30413"/>
    </cofactor>
</comment>
<dbReference type="InterPro" id="IPR050364">
    <property type="entry name" value="Cytochrome_P450_fung"/>
</dbReference>
<dbReference type="Proteomes" id="UP000317257">
    <property type="component" value="Unassembled WGS sequence"/>
</dbReference>
<evidence type="ECO:0000256" key="10">
    <source>
        <dbReference type="SAM" id="Phobius"/>
    </source>
</evidence>
<dbReference type="PANTHER" id="PTHR46300:SF7">
    <property type="entry name" value="P450, PUTATIVE (EUROFUNG)-RELATED"/>
    <property type="match status" value="1"/>
</dbReference>
<keyword evidence="5 9" id="KW-0560">Oxidoreductase</keyword>
<dbReference type="GO" id="GO:0005506">
    <property type="term" value="F:iron ion binding"/>
    <property type="evidence" value="ECO:0007669"/>
    <property type="project" value="InterPro"/>
</dbReference>
<keyword evidence="7 9" id="KW-0503">Monooxygenase</keyword>
<evidence type="ECO:0000313" key="11">
    <source>
        <dbReference type="EMBL" id="TWU71434.1"/>
    </source>
</evidence>
<dbReference type="GO" id="GO:0016705">
    <property type="term" value="F:oxidoreductase activity, acting on paired donors, with incorporation or reduction of molecular oxygen"/>
    <property type="evidence" value="ECO:0007669"/>
    <property type="project" value="InterPro"/>
</dbReference>
<feature type="transmembrane region" description="Helical" evidence="10">
    <location>
        <begin position="6"/>
        <end position="24"/>
    </location>
</feature>
<dbReference type="InterPro" id="IPR036396">
    <property type="entry name" value="Cyt_P450_sf"/>
</dbReference>
<evidence type="ECO:0000256" key="5">
    <source>
        <dbReference type="ARBA" id="ARBA00023002"/>
    </source>
</evidence>
<dbReference type="InterPro" id="IPR002401">
    <property type="entry name" value="Cyt_P450_E_grp-I"/>
</dbReference>
<dbReference type="AlphaFoldDB" id="A0A5C6G1V5"/>
<dbReference type="Pfam" id="PF00067">
    <property type="entry name" value="p450"/>
    <property type="match status" value="2"/>
</dbReference>
<evidence type="ECO:0000256" key="3">
    <source>
        <dbReference type="ARBA" id="ARBA00022617"/>
    </source>
</evidence>
<dbReference type="CDD" id="cd11065">
    <property type="entry name" value="CYP64-like"/>
    <property type="match status" value="1"/>
</dbReference>
<dbReference type="PANTHER" id="PTHR46300">
    <property type="entry name" value="P450, PUTATIVE (EUROFUNG)-RELATED-RELATED"/>
    <property type="match status" value="1"/>
</dbReference>
<keyword evidence="10" id="KW-1133">Transmembrane helix</keyword>
<proteinExistence type="inferred from homology"/>
<keyword evidence="10" id="KW-0812">Transmembrane</keyword>
<keyword evidence="4 8" id="KW-0479">Metal-binding</keyword>
<evidence type="ECO:0000256" key="1">
    <source>
        <dbReference type="ARBA" id="ARBA00001971"/>
    </source>
</evidence>
<gene>
    <name evidence="11" type="ORF">ED733_002394</name>
</gene>
<evidence type="ECO:0000256" key="2">
    <source>
        <dbReference type="ARBA" id="ARBA00010617"/>
    </source>
</evidence>
<evidence type="ECO:0008006" key="13">
    <source>
        <dbReference type="Google" id="ProtNLM"/>
    </source>
</evidence>
<dbReference type="PRINTS" id="PR00463">
    <property type="entry name" value="EP450I"/>
</dbReference>